<evidence type="ECO:0000256" key="1">
    <source>
        <dbReference type="ARBA" id="ARBA00038101"/>
    </source>
</evidence>
<evidence type="ECO:0000313" key="3">
    <source>
        <dbReference type="Proteomes" id="UP000018888"/>
    </source>
</evidence>
<dbReference type="InterPro" id="IPR011990">
    <property type="entry name" value="TPR-like_helical_dom_sf"/>
</dbReference>
<accession>A0A2P4QJU8</accession>
<gene>
    <name evidence="2" type="ORF">GLOIN_2v1853170</name>
</gene>
<dbReference type="SMART" id="SM00671">
    <property type="entry name" value="SEL1"/>
    <property type="match status" value="3"/>
</dbReference>
<name>A0A2P4QJU8_RHIID</name>
<evidence type="ECO:0000313" key="2">
    <source>
        <dbReference type="EMBL" id="POG77932.1"/>
    </source>
</evidence>
<dbReference type="Pfam" id="PF08238">
    <property type="entry name" value="Sel1"/>
    <property type="match status" value="3"/>
</dbReference>
<dbReference type="SUPFAM" id="SSF81901">
    <property type="entry name" value="HCP-like"/>
    <property type="match status" value="1"/>
</dbReference>
<comment type="caution">
    <text evidence="2">The sequence shown here is derived from an EMBL/GenBank/DDBJ whole genome shotgun (WGS) entry which is preliminary data.</text>
</comment>
<dbReference type="Gene3D" id="1.25.40.10">
    <property type="entry name" value="Tetratricopeptide repeat domain"/>
    <property type="match status" value="1"/>
</dbReference>
<feature type="non-terminal residue" evidence="2">
    <location>
        <position position="239"/>
    </location>
</feature>
<dbReference type="InterPro" id="IPR006597">
    <property type="entry name" value="Sel1-like"/>
</dbReference>
<keyword evidence="3" id="KW-1185">Reference proteome</keyword>
<sequence length="239" mass="28418">MFNLKIYYNDGKGTESNFKKAFYWCQKAVENGHIDAMNSLALCYHNGKGIEKNLEKAFYWYKKAAENGNICSMNHLAEWYENGEGIEKNLQKTLYWYQKAIETAQNNSKTENNTCIHYDLGRKTKLIKSMERFIIESEEVNYNECNECHMKRRPSKKNQQICIICYQAKLLYKQSGNETIDEFIKYTQINFIQESSRMKFISYDRFKNIEFIKEGGFSKIYKATWIDGPHSWNEEKEDF</sequence>
<dbReference type="AlphaFoldDB" id="A0A2P4QJU8"/>
<dbReference type="VEuPathDB" id="FungiDB:RhiirFUN_005953"/>
<evidence type="ECO:0008006" key="4">
    <source>
        <dbReference type="Google" id="ProtNLM"/>
    </source>
</evidence>
<reference evidence="2 3" key="2">
    <citation type="journal article" date="2018" name="New Phytol.">
        <title>High intraspecific genome diversity in the model arbuscular mycorrhizal symbiont Rhizophagus irregularis.</title>
        <authorList>
            <person name="Chen E.C.H."/>
            <person name="Morin E."/>
            <person name="Beaudet D."/>
            <person name="Noel J."/>
            <person name="Yildirir G."/>
            <person name="Ndikumana S."/>
            <person name="Charron P."/>
            <person name="St-Onge C."/>
            <person name="Giorgi J."/>
            <person name="Kruger M."/>
            <person name="Marton T."/>
            <person name="Ropars J."/>
            <person name="Grigoriev I.V."/>
            <person name="Hainaut M."/>
            <person name="Henrissat B."/>
            <person name="Roux C."/>
            <person name="Martin F."/>
            <person name="Corradi N."/>
        </authorList>
    </citation>
    <scope>NUCLEOTIDE SEQUENCE [LARGE SCALE GENOMIC DNA]</scope>
    <source>
        <strain evidence="2 3">DAOM 197198</strain>
    </source>
</reference>
<proteinExistence type="inferred from homology"/>
<protein>
    <recommendedName>
        <fullName evidence="4">HCP-like protein</fullName>
    </recommendedName>
</protein>
<dbReference type="Proteomes" id="UP000018888">
    <property type="component" value="Unassembled WGS sequence"/>
</dbReference>
<dbReference type="PANTHER" id="PTHR11102:SF160">
    <property type="entry name" value="ERAD-ASSOCIATED E3 UBIQUITIN-PROTEIN LIGASE COMPONENT HRD3"/>
    <property type="match status" value="1"/>
</dbReference>
<comment type="similarity">
    <text evidence="1">Belongs to the sel-1 family.</text>
</comment>
<dbReference type="EMBL" id="AUPC02000036">
    <property type="protein sequence ID" value="POG77932.1"/>
    <property type="molecule type" value="Genomic_DNA"/>
</dbReference>
<dbReference type="PANTHER" id="PTHR11102">
    <property type="entry name" value="SEL-1-LIKE PROTEIN"/>
    <property type="match status" value="1"/>
</dbReference>
<dbReference type="InterPro" id="IPR050767">
    <property type="entry name" value="Sel1_AlgK"/>
</dbReference>
<organism evidence="2 3">
    <name type="scientific">Rhizophagus irregularis (strain DAOM 181602 / DAOM 197198 / MUCL 43194)</name>
    <name type="common">Arbuscular mycorrhizal fungus</name>
    <name type="synonym">Glomus intraradices</name>
    <dbReference type="NCBI Taxonomy" id="747089"/>
    <lineage>
        <taxon>Eukaryota</taxon>
        <taxon>Fungi</taxon>
        <taxon>Fungi incertae sedis</taxon>
        <taxon>Mucoromycota</taxon>
        <taxon>Glomeromycotina</taxon>
        <taxon>Glomeromycetes</taxon>
        <taxon>Glomerales</taxon>
        <taxon>Glomeraceae</taxon>
        <taxon>Rhizophagus</taxon>
    </lineage>
</organism>
<reference evidence="2 3" key="1">
    <citation type="journal article" date="2013" name="Proc. Natl. Acad. Sci. U.S.A.">
        <title>Genome of an arbuscular mycorrhizal fungus provides insight into the oldest plant symbiosis.</title>
        <authorList>
            <person name="Tisserant E."/>
            <person name="Malbreil M."/>
            <person name="Kuo A."/>
            <person name="Kohler A."/>
            <person name="Symeonidi A."/>
            <person name="Balestrini R."/>
            <person name="Charron P."/>
            <person name="Duensing N."/>
            <person name="Frei Dit Frey N."/>
            <person name="Gianinazzi-Pearson V."/>
            <person name="Gilbert L.B."/>
            <person name="Handa Y."/>
            <person name="Herr J.R."/>
            <person name="Hijri M."/>
            <person name="Koul R."/>
            <person name="Kawaguchi M."/>
            <person name="Krajinski F."/>
            <person name="Lammers P.J."/>
            <person name="Masclaux F.G."/>
            <person name="Murat C."/>
            <person name="Morin E."/>
            <person name="Ndikumana S."/>
            <person name="Pagni M."/>
            <person name="Petitpierre D."/>
            <person name="Requena N."/>
            <person name="Rosikiewicz P."/>
            <person name="Riley R."/>
            <person name="Saito K."/>
            <person name="San Clemente H."/>
            <person name="Shapiro H."/>
            <person name="van Tuinen D."/>
            <person name="Becard G."/>
            <person name="Bonfante P."/>
            <person name="Paszkowski U."/>
            <person name="Shachar-Hill Y.Y."/>
            <person name="Tuskan G.A."/>
            <person name="Young P.W."/>
            <person name="Sanders I.R."/>
            <person name="Henrissat B."/>
            <person name="Rensing S.A."/>
            <person name="Grigoriev I.V."/>
            <person name="Corradi N."/>
            <person name="Roux C."/>
            <person name="Martin F."/>
        </authorList>
    </citation>
    <scope>NUCLEOTIDE SEQUENCE [LARGE SCALE GENOMIC DNA]</scope>
    <source>
        <strain evidence="2 3">DAOM 197198</strain>
    </source>
</reference>